<reference evidence="1 2" key="1">
    <citation type="journal article" date="2015" name="Nature">
        <title>rRNA introns, odd ribosomes, and small enigmatic genomes across a large radiation of phyla.</title>
        <authorList>
            <person name="Brown C.T."/>
            <person name="Hug L.A."/>
            <person name="Thomas B.C."/>
            <person name="Sharon I."/>
            <person name="Castelle C.J."/>
            <person name="Singh A."/>
            <person name="Wilkins M.J."/>
            <person name="Williams K.H."/>
            <person name="Banfield J.F."/>
        </authorList>
    </citation>
    <scope>NUCLEOTIDE SEQUENCE [LARGE SCALE GENOMIC DNA]</scope>
</reference>
<dbReference type="Proteomes" id="UP000034588">
    <property type="component" value="Unassembled WGS sequence"/>
</dbReference>
<comment type="caution">
    <text evidence="1">The sequence shown here is derived from an EMBL/GenBank/DDBJ whole genome shotgun (WGS) entry which is preliminary data.</text>
</comment>
<name>A0A0G1W1U3_9BACT</name>
<gene>
    <name evidence="1" type="ORF">UY48_C0011G0007</name>
</gene>
<proteinExistence type="predicted"/>
<organism evidence="1 2">
    <name type="scientific">Candidatus Gottesmanbacteria bacterium GW2011_GWB1_49_7</name>
    <dbReference type="NCBI Taxonomy" id="1618448"/>
    <lineage>
        <taxon>Bacteria</taxon>
        <taxon>Candidatus Gottesmaniibacteriota</taxon>
    </lineage>
</organism>
<sequence length="202" mass="21868">MPLIIPMDELVEAVAPSGQIMSIEIRNQAANAVLAKAVELNVGKKAGIVVRDAVMGSLTDADITDFKDVESYATAYATGHENWAEDATDITANDLSPVIAGAGTQTRAVKSKATIGCYGFFDLTVSPDLTAIRFKRGSNTLDFWQVEQCYIGQIRGGMINSVIIWEENDPLQVDMNFLTSADKFVGLNMIVAERYDEVISAP</sequence>
<evidence type="ECO:0000313" key="1">
    <source>
        <dbReference type="EMBL" id="KKW12560.1"/>
    </source>
</evidence>
<protein>
    <submittedName>
        <fullName evidence="1">Uncharacterized protein</fullName>
    </submittedName>
</protein>
<evidence type="ECO:0000313" key="2">
    <source>
        <dbReference type="Proteomes" id="UP000034588"/>
    </source>
</evidence>
<accession>A0A0G1W1U3</accession>
<dbReference type="EMBL" id="LCQD01000011">
    <property type="protein sequence ID" value="KKW12560.1"/>
    <property type="molecule type" value="Genomic_DNA"/>
</dbReference>
<dbReference type="AlphaFoldDB" id="A0A0G1W1U3"/>